<dbReference type="Proteomes" id="UP000035489">
    <property type="component" value="Unassembled WGS sequence"/>
</dbReference>
<dbReference type="PROSITE" id="PS51077">
    <property type="entry name" value="HTH_ICLR"/>
    <property type="match status" value="1"/>
</dbReference>
<feature type="domain" description="HTH iclR-type" evidence="4">
    <location>
        <begin position="14"/>
        <end position="76"/>
    </location>
</feature>
<dbReference type="InterPro" id="IPR050707">
    <property type="entry name" value="HTH_MetabolicPath_Reg"/>
</dbReference>
<evidence type="ECO:0000256" key="3">
    <source>
        <dbReference type="ARBA" id="ARBA00023163"/>
    </source>
</evidence>
<evidence type="ECO:0000256" key="2">
    <source>
        <dbReference type="ARBA" id="ARBA00023125"/>
    </source>
</evidence>
<dbReference type="GO" id="GO:0045892">
    <property type="term" value="P:negative regulation of DNA-templated transcription"/>
    <property type="evidence" value="ECO:0007669"/>
    <property type="project" value="TreeGrafter"/>
</dbReference>
<dbReference type="AlphaFoldDB" id="A0A0H1REC6"/>
<evidence type="ECO:0000259" key="5">
    <source>
        <dbReference type="PROSITE" id="PS51078"/>
    </source>
</evidence>
<keyword evidence="7" id="KW-1185">Reference proteome</keyword>
<dbReference type="PANTHER" id="PTHR30136">
    <property type="entry name" value="HELIX-TURN-HELIX TRANSCRIPTIONAL REGULATOR, ICLR FAMILY"/>
    <property type="match status" value="1"/>
</dbReference>
<keyword evidence="3" id="KW-0804">Transcription</keyword>
<sequence length="261" mass="28611">MDEITQDVENKHTIPAIDRMMQILVALEHNSGPGLTIREIADLLDLPRTGVYRILNTLQRHDIVYRDKTGAYSLGRRLLALASHVASRANHFDIAAFSQPFLERLASELGEGVKLSVIDDEGIIVVAAAQGRREYALTVQPGQRMPIHASAGSKLLLSYLEPDVLNQWLAQPLPAYTSKTVTDPKRLRAELARIRRLGWAQDKGESAPSICAFAAPVFFKQGKLAAAVSVPFLAGAEPSRMEEIRIAAIEAARAITNAMPE</sequence>
<evidence type="ECO:0000259" key="4">
    <source>
        <dbReference type="PROSITE" id="PS51077"/>
    </source>
</evidence>
<evidence type="ECO:0000256" key="1">
    <source>
        <dbReference type="ARBA" id="ARBA00023015"/>
    </source>
</evidence>
<dbReference type="EMBL" id="LCYG01000063">
    <property type="protein sequence ID" value="KLK90942.1"/>
    <property type="molecule type" value="Genomic_DNA"/>
</dbReference>
<dbReference type="PANTHER" id="PTHR30136:SF24">
    <property type="entry name" value="HTH-TYPE TRANSCRIPTIONAL REPRESSOR ALLR"/>
    <property type="match status" value="1"/>
</dbReference>
<dbReference type="GO" id="GO:0003700">
    <property type="term" value="F:DNA-binding transcription factor activity"/>
    <property type="evidence" value="ECO:0007669"/>
    <property type="project" value="TreeGrafter"/>
</dbReference>
<dbReference type="InterPro" id="IPR036388">
    <property type="entry name" value="WH-like_DNA-bd_sf"/>
</dbReference>
<protein>
    <submittedName>
        <fullName evidence="6">Transcriptional regulator</fullName>
    </submittedName>
</protein>
<gene>
    <name evidence="6" type="ORF">AA309_23125</name>
</gene>
<proteinExistence type="predicted"/>
<dbReference type="InterPro" id="IPR029016">
    <property type="entry name" value="GAF-like_dom_sf"/>
</dbReference>
<dbReference type="Pfam" id="PF09339">
    <property type="entry name" value="HTH_IclR"/>
    <property type="match status" value="1"/>
</dbReference>
<feature type="domain" description="IclR-ED" evidence="5">
    <location>
        <begin position="77"/>
        <end position="261"/>
    </location>
</feature>
<dbReference type="Gene3D" id="3.30.450.40">
    <property type="match status" value="1"/>
</dbReference>
<keyword evidence="2" id="KW-0238">DNA-binding</keyword>
<dbReference type="OrthoDB" id="6057486at2"/>
<accession>A0A0H1REC6</accession>
<dbReference type="Gene3D" id="1.10.10.10">
    <property type="entry name" value="Winged helix-like DNA-binding domain superfamily/Winged helix DNA-binding domain"/>
    <property type="match status" value="1"/>
</dbReference>
<dbReference type="InterPro" id="IPR036390">
    <property type="entry name" value="WH_DNA-bd_sf"/>
</dbReference>
<dbReference type="PROSITE" id="PS51078">
    <property type="entry name" value="ICLR_ED"/>
    <property type="match status" value="1"/>
</dbReference>
<dbReference type="GO" id="GO:0003677">
    <property type="term" value="F:DNA binding"/>
    <property type="evidence" value="ECO:0007669"/>
    <property type="project" value="UniProtKB-KW"/>
</dbReference>
<dbReference type="STRING" id="1225564.AA309_23125"/>
<dbReference type="SUPFAM" id="SSF46785">
    <property type="entry name" value="Winged helix' DNA-binding domain"/>
    <property type="match status" value="1"/>
</dbReference>
<reference evidence="6 7" key="1">
    <citation type="submission" date="2015-05" db="EMBL/GenBank/DDBJ databases">
        <title>Draft genome sequence of Microvirga vignae strain BR3299, a novel nitrogen fixing bacteria isolated from Brazil semi-aired region.</title>
        <authorList>
            <person name="Zilli J.E."/>
            <person name="Passos S.R."/>
            <person name="Leite J."/>
            <person name="Baldani J.I."/>
            <person name="Xavier G.R."/>
            <person name="Rumjaneck N.G."/>
            <person name="Simoes-Araujo J.L."/>
        </authorList>
    </citation>
    <scope>NUCLEOTIDE SEQUENCE [LARGE SCALE GENOMIC DNA]</scope>
    <source>
        <strain evidence="6 7">BR3299</strain>
    </source>
</reference>
<evidence type="ECO:0000313" key="6">
    <source>
        <dbReference type="EMBL" id="KLK90942.1"/>
    </source>
</evidence>
<dbReference type="PATRIC" id="fig|1225564.3.peg.6036"/>
<organism evidence="6 7">
    <name type="scientific">Microvirga vignae</name>
    <dbReference type="NCBI Taxonomy" id="1225564"/>
    <lineage>
        <taxon>Bacteria</taxon>
        <taxon>Pseudomonadati</taxon>
        <taxon>Pseudomonadota</taxon>
        <taxon>Alphaproteobacteria</taxon>
        <taxon>Hyphomicrobiales</taxon>
        <taxon>Methylobacteriaceae</taxon>
        <taxon>Microvirga</taxon>
    </lineage>
</organism>
<keyword evidence="1" id="KW-0805">Transcription regulation</keyword>
<dbReference type="Pfam" id="PF01614">
    <property type="entry name" value="IclR_C"/>
    <property type="match status" value="1"/>
</dbReference>
<dbReference type="InterPro" id="IPR014757">
    <property type="entry name" value="Tscrpt_reg_IclR_C"/>
</dbReference>
<evidence type="ECO:0000313" key="7">
    <source>
        <dbReference type="Proteomes" id="UP000035489"/>
    </source>
</evidence>
<dbReference type="InterPro" id="IPR005471">
    <property type="entry name" value="Tscrpt_reg_IclR_N"/>
</dbReference>
<name>A0A0H1REC6_9HYPH</name>
<dbReference type="SMART" id="SM00346">
    <property type="entry name" value="HTH_ICLR"/>
    <property type="match status" value="1"/>
</dbReference>
<comment type="caution">
    <text evidence="6">The sequence shown here is derived from an EMBL/GenBank/DDBJ whole genome shotgun (WGS) entry which is preliminary data.</text>
</comment>
<dbReference type="SUPFAM" id="SSF55781">
    <property type="entry name" value="GAF domain-like"/>
    <property type="match status" value="1"/>
</dbReference>